<keyword evidence="4" id="KW-1185">Reference proteome</keyword>
<dbReference type="Pfam" id="PF09835">
    <property type="entry name" value="DUF2062"/>
    <property type="match status" value="1"/>
</dbReference>
<feature type="transmembrane region" description="Helical" evidence="1">
    <location>
        <begin position="45"/>
        <end position="73"/>
    </location>
</feature>
<organism evidence="3 4">
    <name type="scientific">Palleronia caenipelagi</name>
    <dbReference type="NCBI Taxonomy" id="2489174"/>
    <lineage>
        <taxon>Bacteria</taxon>
        <taxon>Pseudomonadati</taxon>
        <taxon>Pseudomonadota</taxon>
        <taxon>Alphaproteobacteria</taxon>
        <taxon>Rhodobacterales</taxon>
        <taxon>Roseobacteraceae</taxon>
        <taxon>Palleronia</taxon>
    </lineage>
</organism>
<dbReference type="OrthoDB" id="7360463at2"/>
<gene>
    <name evidence="3" type="ORF">FEV53_02785</name>
</gene>
<feature type="domain" description="DUF2062" evidence="2">
    <location>
        <begin position="26"/>
        <end position="191"/>
    </location>
</feature>
<feature type="transmembrane region" description="Helical" evidence="1">
    <location>
        <begin position="79"/>
        <end position="102"/>
    </location>
</feature>
<evidence type="ECO:0000313" key="3">
    <source>
        <dbReference type="EMBL" id="TRD23107.1"/>
    </source>
</evidence>
<dbReference type="PANTHER" id="PTHR40547">
    <property type="entry name" value="SLL0298 PROTEIN"/>
    <property type="match status" value="1"/>
</dbReference>
<comment type="caution">
    <text evidence="3">The sequence shown here is derived from an EMBL/GenBank/DDBJ whole genome shotgun (WGS) entry which is preliminary data.</text>
</comment>
<evidence type="ECO:0000256" key="1">
    <source>
        <dbReference type="SAM" id="Phobius"/>
    </source>
</evidence>
<dbReference type="Proteomes" id="UP000318590">
    <property type="component" value="Unassembled WGS sequence"/>
</dbReference>
<feature type="transmembrane region" description="Helical" evidence="1">
    <location>
        <begin position="155"/>
        <end position="178"/>
    </location>
</feature>
<keyword evidence="1" id="KW-1133">Transmembrane helix</keyword>
<dbReference type="AlphaFoldDB" id="A0A547Q9N5"/>
<sequence>MFKRRPPRNKADSLARAVWPRGGWIRALRYMAFRIRRLPDSAHKIARGIACGIFACFTPFFGLHIFVAMALAWAVGGNILAALLATMFGNPITLPIIAGISIEFGNRILGNPDALALSEVFEAFSLVWGELWTNAGALIGPDPMVWSDTNAFLELVFLPYLVGGLIPGLIAATLAYLLSQPLIKAYQAARRKRLAARRARRRARRQPKEGES</sequence>
<dbReference type="InterPro" id="IPR018639">
    <property type="entry name" value="DUF2062"/>
</dbReference>
<keyword evidence="1" id="KW-0472">Membrane</keyword>
<accession>A0A547Q9N5</accession>
<evidence type="ECO:0000259" key="2">
    <source>
        <dbReference type="Pfam" id="PF09835"/>
    </source>
</evidence>
<dbReference type="RefSeq" id="WP_142833298.1">
    <property type="nucleotide sequence ID" value="NZ_VFSV01000003.1"/>
</dbReference>
<name>A0A547Q9N5_9RHOB</name>
<evidence type="ECO:0000313" key="4">
    <source>
        <dbReference type="Proteomes" id="UP000318590"/>
    </source>
</evidence>
<dbReference type="PANTHER" id="PTHR40547:SF1">
    <property type="entry name" value="SLL0298 PROTEIN"/>
    <property type="match status" value="1"/>
</dbReference>
<dbReference type="EMBL" id="VFSV01000003">
    <property type="protein sequence ID" value="TRD23107.1"/>
    <property type="molecule type" value="Genomic_DNA"/>
</dbReference>
<reference evidence="3 4" key="1">
    <citation type="submission" date="2019-06" db="EMBL/GenBank/DDBJ databases">
        <title>Paenimaribius caenipelagi gen. nov., sp. nov., isolated from a tidal flat.</title>
        <authorList>
            <person name="Yoon J.-H."/>
        </authorList>
    </citation>
    <scope>NUCLEOTIDE SEQUENCE [LARGE SCALE GENOMIC DNA]</scope>
    <source>
        <strain evidence="3 4">JBTF-M29</strain>
    </source>
</reference>
<protein>
    <submittedName>
        <fullName evidence="3">DUF2062 domain-containing protein</fullName>
    </submittedName>
</protein>
<keyword evidence="1" id="KW-0812">Transmembrane</keyword>
<feature type="transmembrane region" description="Helical" evidence="1">
    <location>
        <begin position="114"/>
        <end position="135"/>
    </location>
</feature>
<proteinExistence type="predicted"/>